<accession>A0A9W9K346</accession>
<evidence type="ECO:0000256" key="6">
    <source>
        <dbReference type="ARBA" id="ARBA00023004"/>
    </source>
</evidence>
<proteinExistence type="inferred from homology"/>
<reference evidence="10" key="2">
    <citation type="journal article" date="2023" name="IMA Fungus">
        <title>Comparative genomic study of the Penicillium genus elucidates a diverse pangenome and 15 lateral gene transfer events.</title>
        <authorList>
            <person name="Petersen C."/>
            <person name="Sorensen T."/>
            <person name="Nielsen M.R."/>
            <person name="Sondergaard T.E."/>
            <person name="Sorensen J.L."/>
            <person name="Fitzpatrick D.A."/>
            <person name="Frisvad J.C."/>
            <person name="Nielsen K.L."/>
        </authorList>
    </citation>
    <scope>NUCLEOTIDE SEQUENCE</scope>
    <source>
        <strain evidence="10">IBT 30761</strain>
    </source>
</reference>
<keyword evidence="4 8" id="KW-0479">Metal-binding</keyword>
<dbReference type="InterPro" id="IPR002401">
    <property type="entry name" value="Cyt_P450_E_grp-I"/>
</dbReference>
<dbReference type="Pfam" id="PF00067">
    <property type="entry name" value="p450"/>
    <property type="match status" value="2"/>
</dbReference>
<evidence type="ECO:0000256" key="9">
    <source>
        <dbReference type="SAM" id="Phobius"/>
    </source>
</evidence>
<dbReference type="PRINTS" id="PR00463">
    <property type="entry name" value="EP450I"/>
</dbReference>
<keyword evidence="3 8" id="KW-0349">Heme</keyword>
<dbReference type="GO" id="GO:0020037">
    <property type="term" value="F:heme binding"/>
    <property type="evidence" value="ECO:0007669"/>
    <property type="project" value="InterPro"/>
</dbReference>
<dbReference type="RefSeq" id="XP_056473001.1">
    <property type="nucleotide sequence ID" value="XM_056622195.1"/>
</dbReference>
<feature type="transmembrane region" description="Helical" evidence="9">
    <location>
        <begin position="7"/>
        <end position="32"/>
    </location>
</feature>
<evidence type="ECO:0000256" key="2">
    <source>
        <dbReference type="ARBA" id="ARBA00010617"/>
    </source>
</evidence>
<comment type="cofactor">
    <cofactor evidence="1 8">
        <name>heme</name>
        <dbReference type="ChEBI" id="CHEBI:30413"/>
    </cofactor>
</comment>
<reference evidence="10" key="1">
    <citation type="submission" date="2022-11" db="EMBL/GenBank/DDBJ databases">
        <authorList>
            <person name="Petersen C."/>
        </authorList>
    </citation>
    <scope>NUCLEOTIDE SEQUENCE</scope>
    <source>
        <strain evidence="10">IBT 30761</strain>
    </source>
</reference>
<evidence type="ECO:0000256" key="4">
    <source>
        <dbReference type="ARBA" id="ARBA00022723"/>
    </source>
</evidence>
<dbReference type="GO" id="GO:0016705">
    <property type="term" value="F:oxidoreductase activity, acting on paired donors, with incorporation or reduction of molecular oxygen"/>
    <property type="evidence" value="ECO:0007669"/>
    <property type="project" value="InterPro"/>
</dbReference>
<comment type="similarity">
    <text evidence="2">Belongs to the cytochrome P450 family.</text>
</comment>
<evidence type="ECO:0000313" key="10">
    <source>
        <dbReference type="EMBL" id="KAJ5091020.1"/>
    </source>
</evidence>
<organism evidence="10 11">
    <name type="scientific">Penicillium argentinense</name>
    <dbReference type="NCBI Taxonomy" id="1131581"/>
    <lineage>
        <taxon>Eukaryota</taxon>
        <taxon>Fungi</taxon>
        <taxon>Dikarya</taxon>
        <taxon>Ascomycota</taxon>
        <taxon>Pezizomycotina</taxon>
        <taxon>Eurotiomycetes</taxon>
        <taxon>Eurotiomycetidae</taxon>
        <taxon>Eurotiales</taxon>
        <taxon>Aspergillaceae</taxon>
        <taxon>Penicillium</taxon>
    </lineage>
</organism>
<gene>
    <name evidence="10" type="ORF">N7532_009704</name>
</gene>
<evidence type="ECO:0000256" key="3">
    <source>
        <dbReference type="ARBA" id="ARBA00022617"/>
    </source>
</evidence>
<dbReference type="PANTHER" id="PTHR24305:SF157">
    <property type="entry name" value="N-ACETYLTRYPTOPHAN 6-HYDROXYLASE IVOC-RELATED"/>
    <property type="match status" value="1"/>
</dbReference>
<dbReference type="OrthoDB" id="3945418at2759"/>
<keyword evidence="9" id="KW-1133">Transmembrane helix</keyword>
<keyword evidence="5" id="KW-0560">Oxidoreductase</keyword>
<dbReference type="InterPro" id="IPR036396">
    <property type="entry name" value="Cyt_P450_sf"/>
</dbReference>
<dbReference type="GO" id="GO:0043386">
    <property type="term" value="P:mycotoxin biosynthetic process"/>
    <property type="evidence" value="ECO:0007669"/>
    <property type="project" value="UniProtKB-ARBA"/>
</dbReference>
<dbReference type="GO" id="GO:0004497">
    <property type="term" value="F:monooxygenase activity"/>
    <property type="evidence" value="ECO:0007669"/>
    <property type="project" value="UniProtKB-KW"/>
</dbReference>
<dbReference type="GO" id="GO:0005506">
    <property type="term" value="F:iron ion binding"/>
    <property type="evidence" value="ECO:0007669"/>
    <property type="project" value="InterPro"/>
</dbReference>
<dbReference type="InterPro" id="IPR001128">
    <property type="entry name" value="Cyt_P450"/>
</dbReference>
<comment type="caution">
    <text evidence="10">The sequence shown here is derived from an EMBL/GenBank/DDBJ whole genome shotgun (WGS) entry which is preliminary data.</text>
</comment>
<feature type="binding site" description="axial binding residue" evidence="8">
    <location>
        <position position="468"/>
    </location>
    <ligand>
        <name>heme</name>
        <dbReference type="ChEBI" id="CHEBI:30413"/>
    </ligand>
    <ligandPart>
        <name>Fe</name>
        <dbReference type="ChEBI" id="CHEBI:18248"/>
    </ligandPart>
</feature>
<protein>
    <submittedName>
        <fullName evidence="10">Benzoate 4-monooxygenase cytochrome P450</fullName>
    </submittedName>
</protein>
<dbReference type="CDD" id="cd11062">
    <property type="entry name" value="CYP58-like"/>
    <property type="match status" value="1"/>
</dbReference>
<dbReference type="PANTHER" id="PTHR24305">
    <property type="entry name" value="CYTOCHROME P450"/>
    <property type="match status" value="1"/>
</dbReference>
<keyword evidence="11" id="KW-1185">Reference proteome</keyword>
<dbReference type="Gene3D" id="1.10.630.10">
    <property type="entry name" value="Cytochrome P450"/>
    <property type="match status" value="1"/>
</dbReference>
<evidence type="ECO:0000256" key="5">
    <source>
        <dbReference type="ARBA" id="ARBA00023002"/>
    </source>
</evidence>
<dbReference type="AlphaFoldDB" id="A0A9W9K346"/>
<name>A0A9W9K346_9EURO</name>
<evidence type="ECO:0000313" key="11">
    <source>
        <dbReference type="Proteomes" id="UP001149074"/>
    </source>
</evidence>
<dbReference type="InterPro" id="IPR050121">
    <property type="entry name" value="Cytochrome_P450_monoxygenase"/>
</dbReference>
<keyword evidence="6 8" id="KW-0408">Iron</keyword>
<evidence type="ECO:0000256" key="7">
    <source>
        <dbReference type="ARBA" id="ARBA00023033"/>
    </source>
</evidence>
<dbReference type="EMBL" id="JAPQKI010000009">
    <property type="protein sequence ID" value="KAJ5091020.1"/>
    <property type="molecule type" value="Genomic_DNA"/>
</dbReference>
<sequence length="528" mass="60221">MGIVDMNYLSLASIILTFCAAYTISLVIYRLVLSPLANFPGPKLAAATTWYETFYDVFLNGRFLWEIERMHQEYGPVVRINPHEIHIHDVKYYTTIYAGPTKKRSKYPWFLSVGVPHSTFSTAEYHGHRTRRAALAPLLTKQAVRGYEPVIQEKLSYLCRHLDQAICSDAVVELHMCFLSFAVDVVSHIVFGSFMCFDLLKSQSLDSRWKAGIKGPFARFLLTRHFPFAMTLYRFSPLWLSGLVDPVCKDGAFIENVSGPLNLDVYLEAPTPEIEKRFTRFFHDCESEVNDRPSNTGILRDLLENSAGIPERQRRLRALDDVKFLMIAGTDAPSQVLAITVFHILRNDSCCHKLQKELDDALPNPYYNPPLKMLEALPFLSAIIREGLRISSVVTSRLPRIAPTEVLTYEGWSIPPGIPVSMSTYLIHNDPVIFPEPSKFQPERWMPDSNGACLYNGPMPFSKGSQACLGPSMTYCWCYLALATMFRRYDMILFETSEENVKTMRDCFNAQTKPGYDRIQIKVLGRRK</sequence>
<dbReference type="SUPFAM" id="SSF48264">
    <property type="entry name" value="Cytochrome P450"/>
    <property type="match status" value="1"/>
</dbReference>
<dbReference type="Proteomes" id="UP001149074">
    <property type="component" value="Unassembled WGS sequence"/>
</dbReference>
<evidence type="ECO:0000256" key="8">
    <source>
        <dbReference type="PIRSR" id="PIRSR602401-1"/>
    </source>
</evidence>
<keyword evidence="9" id="KW-0812">Transmembrane</keyword>
<keyword evidence="9" id="KW-0472">Membrane</keyword>
<keyword evidence="7" id="KW-0503">Monooxygenase</keyword>
<dbReference type="GeneID" id="81361174"/>
<evidence type="ECO:0000256" key="1">
    <source>
        <dbReference type="ARBA" id="ARBA00001971"/>
    </source>
</evidence>